<evidence type="ECO:0000256" key="1">
    <source>
        <dbReference type="ARBA" id="ARBA00022676"/>
    </source>
</evidence>
<sequence>MNPSRLAFISFNVEPQVQHTYKYSELGKISMENHQAYCAQHHIDYIDEIERDDTCDICWAKIPLILKALENYEWVVWADSDTLIANMHIDLRSLCDDDYDFISQCPSVFCLSLIGQKRSVCWKCR</sequence>
<gene>
    <name evidence="3" type="ORF">GNP35_09610</name>
</gene>
<dbReference type="AlphaFoldDB" id="A0A6N8FDC6"/>
<evidence type="ECO:0000256" key="2">
    <source>
        <dbReference type="ARBA" id="ARBA00022679"/>
    </source>
</evidence>
<keyword evidence="4" id="KW-1185">Reference proteome</keyword>
<dbReference type="InterPro" id="IPR008630">
    <property type="entry name" value="Glyco_trans_34"/>
</dbReference>
<protein>
    <recommendedName>
        <fullName evidence="5">Nucleotide-diphospho-sugar transferase domain-containing protein</fullName>
    </recommendedName>
</protein>
<dbReference type="Gene3D" id="3.90.550.10">
    <property type="entry name" value="Spore Coat Polysaccharide Biosynthesis Protein SpsA, Chain A"/>
    <property type="match status" value="1"/>
</dbReference>
<name>A0A6N8FDC6_9GAMM</name>
<dbReference type="Pfam" id="PF05637">
    <property type="entry name" value="Glyco_transf_34"/>
    <property type="match status" value="1"/>
</dbReference>
<dbReference type="EMBL" id="WOCD01000003">
    <property type="protein sequence ID" value="MUH72722.1"/>
    <property type="molecule type" value="Genomic_DNA"/>
</dbReference>
<dbReference type="OrthoDB" id="2580694at2"/>
<evidence type="ECO:0000313" key="3">
    <source>
        <dbReference type="EMBL" id="MUH72722.1"/>
    </source>
</evidence>
<proteinExistence type="predicted"/>
<dbReference type="PANTHER" id="PTHR31306:SF4">
    <property type="entry name" value="ALPHA-1,2-GALACTOSYLTRANSFERASE"/>
    <property type="match status" value="1"/>
</dbReference>
<evidence type="ECO:0000313" key="4">
    <source>
        <dbReference type="Proteomes" id="UP000439994"/>
    </source>
</evidence>
<accession>A0A6N8FDC6</accession>
<comment type="caution">
    <text evidence="3">The sequence shown here is derived from an EMBL/GenBank/DDBJ whole genome shotgun (WGS) entry which is preliminary data.</text>
</comment>
<keyword evidence="1" id="KW-0328">Glycosyltransferase</keyword>
<dbReference type="GO" id="GO:0016020">
    <property type="term" value="C:membrane"/>
    <property type="evidence" value="ECO:0007669"/>
    <property type="project" value="InterPro"/>
</dbReference>
<dbReference type="Proteomes" id="UP000439994">
    <property type="component" value="Unassembled WGS sequence"/>
</dbReference>
<reference evidence="3 4" key="1">
    <citation type="submission" date="2019-11" db="EMBL/GenBank/DDBJ databases">
        <title>P. haliotis isolates from Z. marina roots.</title>
        <authorList>
            <person name="Cohen M."/>
            <person name="Jospin G."/>
            <person name="Eisen J.A."/>
            <person name="Coil D.A."/>
        </authorList>
    </citation>
    <scope>NUCLEOTIDE SEQUENCE [LARGE SCALE GENOMIC DNA]</scope>
    <source>
        <strain evidence="3 4">UCD-MCMsp1aY</strain>
    </source>
</reference>
<dbReference type="GO" id="GO:0006487">
    <property type="term" value="P:protein N-linked glycosylation"/>
    <property type="evidence" value="ECO:0007669"/>
    <property type="project" value="TreeGrafter"/>
</dbReference>
<organism evidence="3 4">
    <name type="scientific">Psychrosphaera haliotis</name>
    <dbReference type="NCBI Taxonomy" id="555083"/>
    <lineage>
        <taxon>Bacteria</taxon>
        <taxon>Pseudomonadati</taxon>
        <taxon>Pseudomonadota</taxon>
        <taxon>Gammaproteobacteria</taxon>
        <taxon>Alteromonadales</taxon>
        <taxon>Pseudoalteromonadaceae</taxon>
        <taxon>Psychrosphaera</taxon>
    </lineage>
</organism>
<dbReference type="RefSeq" id="WP_155695874.1">
    <property type="nucleotide sequence ID" value="NZ_WOCD01000003.1"/>
</dbReference>
<keyword evidence="2" id="KW-0808">Transferase</keyword>
<dbReference type="InterPro" id="IPR029044">
    <property type="entry name" value="Nucleotide-diphossugar_trans"/>
</dbReference>
<dbReference type="PANTHER" id="PTHR31306">
    <property type="entry name" value="ALPHA-1,6-MANNOSYLTRANSFERASE MNN11-RELATED"/>
    <property type="match status" value="1"/>
</dbReference>
<dbReference type="GO" id="GO:0016757">
    <property type="term" value="F:glycosyltransferase activity"/>
    <property type="evidence" value="ECO:0007669"/>
    <property type="project" value="UniProtKB-KW"/>
</dbReference>
<evidence type="ECO:0008006" key="5">
    <source>
        <dbReference type="Google" id="ProtNLM"/>
    </source>
</evidence>